<dbReference type="GO" id="GO:0016787">
    <property type="term" value="F:hydrolase activity"/>
    <property type="evidence" value="ECO:0007669"/>
    <property type="project" value="UniProtKB-KW"/>
</dbReference>
<gene>
    <name evidence="4" type="ORF">BV95_01890</name>
</gene>
<organism evidence="4 5">
    <name type="scientific">Sphingobium chlorophenolicum</name>
    <dbReference type="NCBI Taxonomy" id="46429"/>
    <lineage>
        <taxon>Bacteria</taxon>
        <taxon>Pseudomonadati</taxon>
        <taxon>Pseudomonadota</taxon>
        <taxon>Alphaproteobacteria</taxon>
        <taxon>Sphingomonadales</taxon>
        <taxon>Sphingomonadaceae</taxon>
        <taxon>Sphingobium</taxon>
    </lineage>
</organism>
<comment type="caution">
    <text evidence="4">The sequence shown here is derived from an EMBL/GenBank/DDBJ whole genome shotgun (WGS) entry which is preliminary data.</text>
</comment>
<dbReference type="Pfam" id="PF08450">
    <property type="entry name" value="SGL"/>
    <property type="match status" value="1"/>
</dbReference>
<feature type="domain" description="SMP-30/Gluconolactonase/LRE-like region" evidence="3">
    <location>
        <begin position="49"/>
        <end position="286"/>
    </location>
</feature>
<protein>
    <recommendedName>
        <fullName evidence="3">SMP-30/Gluconolactonase/LRE-like region domain-containing protein</fullName>
    </recommendedName>
</protein>
<evidence type="ECO:0000259" key="3">
    <source>
        <dbReference type="Pfam" id="PF08450"/>
    </source>
</evidence>
<dbReference type="Gene3D" id="2.120.10.30">
    <property type="entry name" value="TolB, C-terminal domain"/>
    <property type="match status" value="1"/>
</dbReference>
<keyword evidence="2" id="KW-0732">Signal</keyword>
<evidence type="ECO:0000256" key="2">
    <source>
        <dbReference type="SAM" id="SignalP"/>
    </source>
</evidence>
<dbReference type="InterPro" id="IPR051262">
    <property type="entry name" value="SMP-30/CGR1_Lactonase"/>
</dbReference>
<dbReference type="eggNOG" id="COG3386">
    <property type="taxonomic scope" value="Bacteria"/>
</dbReference>
<dbReference type="EMBL" id="JFHR01000017">
    <property type="protein sequence ID" value="KEQ53845.1"/>
    <property type="molecule type" value="Genomic_DNA"/>
</dbReference>
<feature type="signal peptide" evidence="2">
    <location>
        <begin position="1"/>
        <end position="24"/>
    </location>
</feature>
<dbReference type="PATRIC" id="fig|46429.4.peg.1862"/>
<dbReference type="SUPFAM" id="SSF63829">
    <property type="entry name" value="Calcium-dependent phosphotriesterase"/>
    <property type="match status" value="1"/>
</dbReference>
<keyword evidence="1" id="KW-0378">Hydrolase</keyword>
<name>A0A081RF72_SPHCR</name>
<reference evidence="4 5" key="1">
    <citation type="submission" date="2014-02" db="EMBL/GenBank/DDBJ databases">
        <title>Whole genome sequence of Sphingobium chlorophenolicum NBRC 16172.</title>
        <authorList>
            <person name="Gan H.M."/>
            <person name="Gan H.Y."/>
            <person name="Chew T.H."/>
            <person name="Savka M.A."/>
        </authorList>
    </citation>
    <scope>NUCLEOTIDE SEQUENCE [LARGE SCALE GENOMIC DNA]</scope>
    <source>
        <strain evidence="4 5">NBRC 16172</strain>
    </source>
</reference>
<dbReference type="AlphaFoldDB" id="A0A081RF72"/>
<sequence length="302" mass="32337">MTIGKSVKALACAYMMLCAMAAQASTLKDICGGECRFERVVTCGQFLEGINFDRNGDIWAVSLFNGEIVKVDGGKCVTRIKTGGHPNGARFHRDGRLFVTDNARGILAYDPKSGALTVFADKVEGKPFIANDLVFDEQGGIYVTLANNSNYLDRVGRVAYFAPGSQSAKILADNLPYPNGVALTPDGKFVNIGLYGAKAIMTMPSAANPQSKRGPYILAHTDGGIGPDGMTMDADGRLYWAEFLAGAVGVADADGFALGYMKLPKEAGRWTTNLTIHDGYLYVTEAEKGEIWRAPVTVKSVP</sequence>
<proteinExistence type="predicted"/>
<evidence type="ECO:0000256" key="1">
    <source>
        <dbReference type="ARBA" id="ARBA00022801"/>
    </source>
</evidence>
<accession>A0A081RF72</accession>
<dbReference type="RefSeq" id="WP_162179737.1">
    <property type="nucleotide sequence ID" value="NZ_JFHR01000017.1"/>
</dbReference>
<feature type="chain" id="PRO_5001763343" description="SMP-30/Gluconolactonase/LRE-like region domain-containing protein" evidence="2">
    <location>
        <begin position="25"/>
        <end position="302"/>
    </location>
</feature>
<evidence type="ECO:0000313" key="4">
    <source>
        <dbReference type="EMBL" id="KEQ53845.1"/>
    </source>
</evidence>
<dbReference type="PANTHER" id="PTHR47572">
    <property type="entry name" value="LIPOPROTEIN-RELATED"/>
    <property type="match status" value="1"/>
</dbReference>
<evidence type="ECO:0000313" key="5">
    <source>
        <dbReference type="Proteomes" id="UP000028411"/>
    </source>
</evidence>
<dbReference type="InterPro" id="IPR013658">
    <property type="entry name" value="SGL"/>
</dbReference>
<dbReference type="OrthoDB" id="30052at2"/>
<dbReference type="Proteomes" id="UP000028411">
    <property type="component" value="Unassembled WGS sequence"/>
</dbReference>
<dbReference type="PANTHER" id="PTHR47572:SF4">
    <property type="entry name" value="LACTONASE DRP35"/>
    <property type="match status" value="1"/>
</dbReference>
<dbReference type="InterPro" id="IPR011042">
    <property type="entry name" value="6-blade_b-propeller_TolB-like"/>
</dbReference>